<name>C0EIU0_9FIRM</name>
<dbReference type="GO" id="GO:0022857">
    <property type="term" value="F:transmembrane transporter activity"/>
    <property type="evidence" value="ECO:0007669"/>
    <property type="project" value="InterPro"/>
</dbReference>
<reference evidence="9 10" key="2">
    <citation type="submission" date="2009-02" db="EMBL/GenBank/DDBJ databases">
        <title>Draft genome sequence of Clostridium methylpentosum (DSM 5476).</title>
        <authorList>
            <person name="Sudarsanam P."/>
            <person name="Ley R."/>
            <person name="Guruge J."/>
            <person name="Turnbaugh P.J."/>
            <person name="Mahowald M."/>
            <person name="Liep D."/>
            <person name="Gordon J."/>
        </authorList>
    </citation>
    <scope>NUCLEOTIDE SEQUENCE [LARGE SCALE GENOMIC DNA]</scope>
    <source>
        <strain evidence="9 10">DSM 5476</strain>
    </source>
</reference>
<evidence type="ECO:0000256" key="1">
    <source>
        <dbReference type="ARBA" id="ARBA00004651"/>
    </source>
</evidence>
<dbReference type="CDD" id="cd06579">
    <property type="entry name" value="TM_PBP1_transp_AraH_like"/>
    <property type="match status" value="1"/>
</dbReference>
<gene>
    <name evidence="9" type="ORF">CLOSTMETH_03785</name>
</gene>
<keyword evidence="6" id="KW-1133">Transmembrane helix</keyword>
<comment type="caution">
    <text evidence="9">The sequence shown here is derived from an EMBL/GenBank/DDBJ whole genome shotgun (WGS) entry which is preliminary data.</text>
</comment>
<evidence type="ECO:0000256" key="8">
    <source>
        <dbReference type="ARBA" id="ARBA00039381"/>
    </source>
</evidence>
<evidence type="ECO:0000313" key="10">
    <source>
        <dbReference type="Proteomes" id="UP000003340"/>
    </source>
</evidence>
<protein>
    <recommendedName>
        <fullName evidence="8">Autoinducer 2 import system permease protein LsrD</fullName>
    </recommendedName>
</protein>
<reference evidence="9 10" key="1">
    <citation type="submission" date="2009-01" db="EMBL/GenBank/DDBJ databases">
        <authorList>
            <person name="Fulton L."/>
            <person name="Clifton S."/>
            <person name="Fulton B."/>
            <person name="Xu J."/>
            <person name="Minx P."/>
            <person name="Pepin K.H."/>
            <person name="Johnson M."/>
            <person name="Bhonagiri V."/>
            <person name="Nash W.E."/>
            <person name="Mardis E.R."/>
            <person name="Wilson R.K."/>
        </authorList>
    </citation>
    <scope>NUCLEOTIDE SEQUENCE [LARGE SCALE GENOMIC DNA]</scope>
    <source>
        <strain evidence="9 10">DSM 5476</strain>
    </source>
</reference>
<keyword evidence="5" id="KW-0812">Transmembrane</keyword>
<dbReference type="Pfam" id="PF02653">
    <property type="entry name" value="BPD_transp_2"/>
    <property type="match status" value="1"/>
</dbReference>
<evidence type="ECO:0000256" key="7">
    <source>
        <dbReference type="ARBA" id="ARBA00023136"/>
    </source>
</evidence>
<dbReference type="InterPro" id="IPR001851">
    <property type="entry name" value="ABC_transp_permease"/>
</dbReference>
<organism evidence="9 10">
    <name type="scientific">[Clostridium] methylpentosum DSM 5476</name>
    <dbReference type="NCBI Taxonomy" id="537013"/>
    <lineage>
        <taxon>Bacteria</taxon>
        <taxon>Bacillati</taxon>
        <taxon>Bacillota</taxon>
        <taxon>Clostridia</taxon>
        <taxon>Eubacteriales</taxon>
        <taxon>Oscillospiraceae</taxon>
        <taxon>Oscillospiraceae incertae sedis</taxon>
    </lineage>
</organism>
<evidence type="ECO:0000313" key="9">
    <source>
        <dbReference type="EMBL" id="EEG28601.1"/>
    </source>
</evidence>
<evidence type="ECO:0000256" key="6">
    <source>
        <dbReference type="ARBA" id="ARBA00022989"/>
    </source>
</evidence>
<dbReference type="HOGENOM" id="CLU_028880_0_2_9"/>
<keyword evidence="7" id="KW-0472">Membrane</keyword>
<comment type="subcellular location">
    <subcellularLocation>
        <location evidence="1">Cell membrane</location>
        <topology evidence="1">Multi-pass membrane protein</topology>
    </subcellularLocation>
</comment>
<dbReference type="Proteomes" id="UP000003340">
    <property type="component" value="Unassembled WGS sequence"/>
</dbReference>
<dbReference type="GO" id="GO:0005886">
    <property type="term" value="C:plasma membrane"/>
    <property type="evidence" value="ECO:0007669"/>
    <property type="project" value="UniProtKB-SubCell"/>
</dbReference>
<keyword evidence="4" id="KW-0997">Cell inner membrane</keyword>
<evidence type="ECO:0000256" key="5">
    <source>
        <dbReference type="ARBA" id="ARBA00022692"/>
    </source>
</evidence>
<keyword evidence="10" id="KW-1185">Reference proteome</keyword>
<evidence type="ECO:0000256" key="4">
    <source>
        <dbReference type="ARBA" id="ARBA00022519"/>
    </source>
</evidence>
<proteinExistence type="predicted"/>
<sequence>MSQGAKKFWRAWDKFGVFAILIVIAAVFAILNPAIIQFDQILDVLSRSALIGVAAAGMMFAICSGGFDLSVGSILSLTTCVIAVTISKNNMPVWLAIVIALVIGCLCGVINGLLITKLKIQPFVATLATQLAFLGVALVYSDGSRVTISGGAGDAIKALSTSKVGPFQIQIFLLLLVYVIVYLIYKFTPFGVKTRAVGSNEAATRTTGIKVDKTLIIIYVITGLTAACAGVIQTSRLATGSATLGNGFELDAITAVILGGTSLAGGKGNVWGTLIGAIILTFVRSGLNMLGVGEAYQKLAIAIILLFALAISGIKLITQKEGK</sequence>
<evidence type="ECO:0000256" key="2">
    <source>
        <dbReference type="ARBA" id="ARBA00022448"/>
    </source>
</evidence>
<dbReference type="PANTHER" id="PTHR32196:SF71">
    <property type="entry name" value="AUTOINDUCER 2 IMPORT SYSTEM PERMEASE PROTEIN LSRD"/>
    <property type="match status" value="1"/>
</dbReference>
<accession>C0EIU0</accession>
<keyword evidence="2" id="KW-0813">Transport</keyword>
<dbReference type="AlphaFoldDB" id="C0EIU0"/>
<dbReference type="EMBL" id="ACEC01000130">
    <property type="protein sequence ID" value="EEG28601.1"/>
    <property type="molecule type" value="Genomic_DNA"/>
</dbReference>
<keyword evidence="3" id="KW-1003">Cell membrane</keyword>
<dbReference type="eggNOG" id="COG1172">
    <property type="taxonomic scope" value="Bacteria"/>
</dbReference>
<dbReference type="PANTHER" id="PTHR32196">
    <property type="entry name" value="ABC TRANSPORTER PERMEASE PROTEIN YPHD-RELATED-RELATED"/>
    <property type="match status" value="1"/>
</dbReference>
<dbReference type="STRING" id="537013.CLOSTMETH_03785"/>
<evidence type="ECO:0000256" key="3">
    <source>
        <dbReference type="ARBA" id="ARBA00022475"/>
    </source>
</evidence>